<keyword evidence="4" id="KW-1185">Reference proteome</keyword>
<comment type="caution">
    <text evidence="3">The sequence shown here is derived from an EMBL/GenBank/DDBJ whole genome shotgun (WGS) entry which is preliminary data.</text>
</comment>
<feature type="region of interest" description="Disordered" evidence="1">
    <location>
        <begin position="1"/>
        <end position="37"/>
    </location>
</feature>
<dbReference type="AlphaFoldDB" id="A0A4Q5N415"/>
<evidence type="ECO:0000259" key="2">
    <source>
        <dbReference type="Pfam" id="PF02720"/>
    </source>
</evidence>
<feature type="compositionally biased region" description="Pro residues" evidence="1">
    <location>
        <begin position="565"/>
        <end position="581"/>
    </location>
</feature>
<feature type="compositionally biased region" description="Low complexity" evidence="1">
    <location>
        <begin position="549"/>
        <end position="560"/>
    </location>
</feature>
<keyword evidence="3" id="KW-0255">Endonuclease</keyword>
<evidence type="ECO:0000313" key="3">
    <source>
        <dbReference type="EMBL" id="RYV52916.1"/>
    </source>
</evidence>
<feature type="region of interest" description="Disordered" evidence="1">
    <location>
        <begin position="529"/>
        <end position="593"/>
    </location>
</feature>
<dbReference type="Pfam" id="PF02720">
    <property type="entry name" value="DUF222"/>
    <property type="match status" value="1"/>
</dbReference>
<accession>A0A4Q5N415</accession>
<feature type="domain" description="DUF222" evidence="2">
    <location>
        <begin position="148"/>
        <end position="455"/>
    </location>
</feature>
<dbReference type="EMBL" id="SDWW01000001">
    <property type="protein sequence ID" value="RYV52916.1"/>
    <property type="molecule type" value="Genomic_DNA"/>
</dbReference>
<dbReference type="InterPro" id="IPR003615">
    <property type="entry name" value="HNH_nuc"/>
</dbReference>
<name>A0A4Q5N415_9MICO</name>
<keyword evidence="3" id="KW-0378">Hydrolase</keyword>
<dbReference type="GO" id="GO:0004519">
    <property type="term" value="F:endonuclease activity"/>
    <property type="evidence" value="ECO:0007669"/>
    <property type="project" value="UniProtKB-KW"/>
</dbReference>
<proteinExistence type="predicted"/>
<dbReference type="Proteomes" id="UP000293764">
    <property type="component" value="Unassembled WGS sequence"/>
</dbReference>
<dbReference type="CDD" id="cd00085">
    <property type="entry name" value="HNHc"/>
    <property type="match status" value="1"/>
</dbReference>
<evidence type="ECO:0000256" key="1">
    <source>
        <dbReference type="SAM" id="MobiDB-lite"/>
    </source>
</evidence>
<feature type="region of interest" description="Disordered" evidence="1">
    <location>
        <begin position="68"/>
        <end position="101"/>
    </location>
</feature>
<feature type="region of interest" description="Disordered" evidence="1">
    <location>
        <begin position="256"/>
        <end position="276"/>
    </location>
</feature>
<sequence length="593" mass="61839">MFESAGSGQGAGEVTAGVVTPAPRPGPDAPEPAASSVEPLGATPVTVAASVDLVFAAMIAELLVRPSATTHTPPATPRTPGTLSGARRRRPPASGAPDWAPGGIAGILDAHTPGIDLTTLLDDLDPAHVSDTALIEIIAAWERTSSWAAARQGDAIAELAARRTTSRTLEFTGDEIAARLAMTRTVAEAKVTLAQALTAAPEVHTALTTGTIDTRKAIILTEDTAHLPRDHARALQSAVLPDAGDLTPPALRNRLRRTELTTNPAATTDRHTRAAAGRRVTLTPANDAMAWLTAYLPAPDATTIYDALTALATTTAPRPTSTSSTGGTGSGGADAPGAPGDDRGIDARRADALTDVLRTVLDTGLTLTGTHLATTHRRRPHLNVTVAATTLLGLDNTPAELAGYGPIPAHLARQIATDATWRRILTDPTTGDTLAVGTCTYRPGADLTRTIATRDTTCTFPGCRTPAYRCDLDHLTPYDHTLHPGSDHLTGHPSHPPQTRCENLHTLCRHHHRLKTHTNWDVYRDPTTGTTHWTAPTQHRYARPPTPAASPTRAATSGAPGAPGGSPPGSEPPASEPPASGPPRHDLGPPPPF</sequence>
<protein>
    <submittedName>
        <fullName evidence="3">HNH endonuclease</fullName>
    </submittedName>
</protein>
<dbReference type="OrthoDB" id="5140334at2"/>
<organism evidence="3 4">
    <name type="scientific">Pengzhenrongella frigida</name>
    <dbReference type="NCBI Taxonomy" id="1259133"/>
    <lineage>
        <taxon>Bacteria</taxon>
        <taxon>Bacillati</taxon>
        <taxon>Actinomycetota</taxon>
        <taxon>Actinomycetes</taxon>
        <taxon>Micrococcales</taxon>
        <taxon>Pengzhenrongella</taxon>
    </lineage>
</organism>
<evidence type="ECO:0000313" key="4">
    <source>
        <dbReference type="Proteomes" id="UP000293764"/>
    </source>
</evidence>
<keyword evidence="3" id="KW-0540">Nuclease</keyword>
<feature type="compositionally biased region" description="Low complexity" evidence="1">
    <location>
        <begin position="315"/>
        <end position="325"/>
    </location>
</feature>
<dbReference type="InterPro" id="IPR003870">
    <property type="entry name" value="DUF222"/>
</dbReference>
<reference evidence="3 4" key="1">
    <citation type="submission" date="2019-01" db="EMBL/GenBank/DDBJ databases">
        <title>Novel species of Cellulomonas.</title>
        <authorList>
            <person name="Liu Q."/>
            <person name="Xin Y.-H."/>
        </authorList>
    </citation>
    <scope>NUCLEOTIDE SEQUENCE [LARGE SCALE GENOMIC DNA]</scope>
    <source>
        <strain evidence="3 4">HLT2-17</strain>
    </source>
</reference>
<gene>
    <name evidence="3" type="ORF">EUA98_00005</name>
</gene>
<feature type="region of interest" description="Disordered" evidence="1">
    <location>
        <begin position="315"/>
        <end position="345"/>
    </location>
</feature>
<dbReference type="RefSeq" id="WP_130100615.1">
    <property type="nucleotide sequence ID" value="NZ_SDWW01000001.1"/>
</dbReference>